<keyword evidence="2" id="KW-1133">Transmembrane helix</keyword>
<proteinExistence type="predicted"/>
<gene>
    <name evidence="3" type="ORF">SAMN06272737_15213</name>
</gene>
<dbReference type="Gene3D" id="2.160.20.80">
    <property type="entry name" value="E3 ubiquitin-protein ligase SopA"/>
    <property type="match status" value="1"/>
</dbReference>
<accession>A0A239APY9</accession>
<feature type="transmembrane region" description="Helical" evidence="2">
    <location>
        <begin position="53"/>
        <end position="76"/>
    </location>
</feature>
<evidence type="ECO:0000313" key="4">
    <source>
        <dbReference type="Proteomes" id="UP000198403"/>
    </source>
</evidence>
<organism evidence="3 4">
    <name type="scientific">Blastococcus mobilis</name>
    <dbReference type="NCBI Taxonomy" id="1938746"/>
    <lineage>
        <taxon>Bacteria</taxon>
        <taxon>Bacillati</taxon>
        <taxon>Actinomycetota</taxon>
        <taxon>Actinomycetes</taxon>
        <taxon>Geodermatophilales</taxon>
        <taxon>Geodermatophilaceae</taxon>
        <taxon>Blastococcus</taxon>
    </lineage>
</organism>
<name>A0A239APY9_9ACTN</name>
<dbReference type="InterPro" id="IPR001646">
    <property type="entry name" value="5peptide_repeat"/>
</dbReference>
<dbReference type="RefSeq" id="WP_089339025.1">
    <property type="nucleotide sequence ID" value="NZ_FZNO01000052.1"/>
</dbReference>
<evidence type="ECO:0000256" key="1">
    <source>
        <dbReference type="SAM" id="MobiDB-lite"/>
    </source>
</evidence>
<keyword evidence="2" id="KW-0472">Membrane</keyword>
<keyword evidence="4" id="KW-1185">Reference proteome</keyword>
<dbReference type="Proteomes" id="UP000198403">
    <property type="component" value="Unassembled WGS sequence"/>
</dbReference>
<feature type="region of interest" description="Disordered" evidence="1">
    <location>
        <begin position="186"/>
        <end position="208"/>
    </location>
</feature>
<dbReference type="PANTHER" id="PTHR14136:SF17">
    <property type="entry name" value="BTB_POZ DOMAIN-CONTAINING PROTEIN KCTD9"/>
    <property type="match status" value="1"/>
</dbReference>
<keyword evidence="2" id="KW-0812">Transmembrane</keyword>
<evidence type="ECO:0000256" key="2">
    <source>
        <dbReference type="SAM" id="Phobius"/>
    </source>
</evidence>
<dbReference type="SUPFAM" id="SSF141571">
    <property type="entry name" value="Pentapeptide repeat-like"/>
    <property type="match status" value="1"/>
</dbReference>
<sequence>MWRVVAGLILAVVIVAGTMVIPIPRRLASLAAPAAFWRRESVRQRLRQRRPLLVMYAGLFAVAALVLVLWVLPSLLTEHPHIPKSADRHQAISNARTGLALMLTALGATGGLAYTARTYRLGQDAHRLSREGHITDRYSKAVEQLGDEKVEVRLGGIYALERLMRDSPADQPTIMETLAAFVRQHAPAGPRPPLPTQGSASSAPDHPAEDVQAGLTVLGRRQPVDSEGHIDLQRTNLAGANLRGANLAGADLSGADLAHAFLFATNLTRAELVGANLTDAFLRMANLTGAILDGATLTHGSLSDTQLVPRLPTFARCVGEGVPAER</sequence>
<dbReference type="InterPro" id="IPR051082">
    <property type="entry name" value="Pentapeptide-BTB/POZ_domain"/>
</dbReference>
<dbReference type="PANTHER" id="PTHR14136">
    <property type="entry name" value="BTB_POZ DOMAIN-CONTAINING PROTEIN KCTD9"/>
    <property type="match status" value="1"/>
</dbReference>
<dbReference type="AlphaFoldDB" id="A0A239APY9"/>
<reference evidence="3 4" key="1">
    <citation type="submission" date="2017-06" db="EMBL/GenBank/DDBJ databases">
        <authorList>
            <person name="Kim H.J."/>
            <person name="Triplett B.A."/>
        </authorList>
    </citation>
    <scope>NUCLEOTIDE SEQUENCE [LARGE SCALE GENOMIC DNA]</scope>
    <source>
        <strain evidence="3 4">DSM 44272</strain>
    </source>
</reference>
<feature type="transmembrane region" description="Helical" evidence="2">
    <location>
        <begin position="97"/>
        <end position="116"/>
    </location>
</feature>
<protein>
    <submittedName>
        <fullName evidence="3">Pentapeptide repeat-containing protein</fullName>
    </submittedName>
</protein>
<dbReference type="Pfam" id="PF00805">
    <property type="entry name" value="Pentapeptide"/>
    <property type="match status" value="2"/>
</dbReference>
<evidence type="ECO:0000313" key="3">
    <source>
        <dbReference type="EMBL" id="SNR97619.1"/>
    </source>
</evidence>
<dbReference type="EMBL" id="FZNO01000052">
    <property type="protein sequence ID" value="SNR97619.1"/>
    <property type="molecule type" value="Genomic_DNA"/>
</dbReference>